<dbReference type="GO" id="GO:0003700">
    <property type="term" value="F:DNA-binding transcription factor activity"/>
    <property type="evidence" value="ECO:0007669"/>
    <property type="project" value="InterPro"/>
</dbReference>
<evidence type="ECO:0000256" key="4">
    <source>
        <dbReference type="ARBA" id="ARBA00023163"/>
    </source>
</evidence>
<dbReference type="SUPFAM" id="SSF53850">
    <property type="entry name" value="Periplasmic binding protein-like II"/>
    <property type="match status" value="1"/>
</dbReference>
<dbReference type="Gene3D" id="1.10.10.10">
    <property type="entry name" value="Winged helix-like DNA-binding domain superfamily/Winged helix DNA-binding domain"/>
    <property type="match status" value="1"/>
</dbReference>
<dbReference type="EMBL" id="CAADIP010000070">
    <property type="protein sequence ID" value="VFR98713.1"/>
    <property type="molecule type" value="Genomic_DNA"/>
</dbReference>
<evidence type="ECO:0000313" key="6">
    <source>
        <dbReference type="EMBL" id="VFR27444.1"/>
    </source>
</evidence>
<evidence type="ECO:0000256" key="2">
    <source>
        <dbReference type="ARBA" id="ARBA00023015"/>
    </source>
</evidence>
<evidence type="ECO:0000313" key="9">
    <source>
        <dbReference type="EMBL" id="VFR69705.1"/>
    </source>
</evidence>
<dbReference type="PANTHER" id="PTHR30427:SF1">
    <property type="entry name" value="TRANSCRIPTIONAL ACTIVATOR PROTEIN LYSR"/>
    <property type="match status" value="1"/>
</dbReference>
<proteinExistence type="inferred from homology"/>
<organism evidence="12">
    <name type="scientific">plant metagenome</name>
    <dbReference type="NCBI Taxonomy" id="1297885"/>
    <lineage>
        <taxon>unclassified sequences</taxon>
        <taxon>metagenomes</taxon>
        <taxon>organismal metagenomes</taxon>
    </lineage>
</organism>
<dbReference type="InterPro" id="IPR000847">
    <property type="entry name" value="LysR_HTH_N"/>
</dbReference>
<dbReference type="EMBL" id="CAADIG010000005">
    <property type="protein sequence ID" value="VFR39737.1"/>
    <property type="molecule type" value="Genomic_DNA"/>
</dbReference>
<dbReference type="EMBL" id="CAADHY010000023">
    <property type="protein sequence ID" value="VFR27444.1"/>
    <property type="molecule type" value="Genomic_DNA"/>
</dbReference>
<dbReference type="PANTHER" id="PTHR30427">
    <property type="entry name" value="TRANSCRIPTIONAL ACTIVATOR PROTEIN LYSR"/>
    <property type="match status" value="1"/>
</dbReference>
<evidence type="ECO:0000313" key="12">
    <source>
        <dbReference type="EMBL" id="VFS22139.1"/>
    </source>
</evidence>
<dbReference type="AlphaFoldDB" id="A0A484XHZ3"/>
<evidence type="ECO:0000259" key="5">
    <source>
        <dbReference type="PROSITE" id="PS50931"/>
    </source>
</evidence>
<sequence length="298" mass="32379">MKSNLNLRHLEAFRAVMLSGSVVGAAELLSVTQPGVSRTIGLLELRLGYALFHRKGRRLVPTAEAEALYREVEQIYTGIERIAQVAQDLRHHRAGALKVAVLPALAQWLVPDVIAKFMAERPQVTVFVQSLPSRQIAELVSTRQFEVGVIELPLARAGVNVEPLPSGDMVAVLPRRHHLAVQQDIGLAELAPERLILPSPHSYVRYQIDDAFNQQGLAAHVVAETPTSSVAYALAAAGAGIALVSRWVPLPTSDPRCAVRPLKERIHSQYGVVTPSSHPPMALASEFAQLLALHMKAG</sequence>
<dbReference type="Gene3D" id="3.40.190.290">
    <property type="match status" value="1"/>
</dbReference>
<dbReference type="EMBL" id="CAADII010000042">
    <property type="protein sequence ID" value="VFR55180.1"/>
    <property type="molecule type" value="Genomic_DNA"/>
</dbReference>
<dbReference type="InterPro" id="IPR036388">
    <property type="entry name" value="WH-like_DNA-bd_sf"/>
</dbReference>
<evidence type="ECO:0000256" key="1">
    <source>
        <dbReference type="ARBA" id="ARBA00009437"/>
    </source>
</evidence>
<keyword evidence="3" id="KW-0238">DNA-binding</keyword>
<dbReference type="GO" id="GO:0043565">
    <property type="term" value="F:sequence-specific DNA binding"/>
    <property type="evidence" value="ECO:0007669"/>
    <property type="project" value="TreeGrafter"/>
</dbReference>
<name>A0A484XHZ3_9ZZZZ</name>
<protein>
    <submittedName>
        <fullName evidence="12">LysR-family transcriptional regulator</fullName>
    </submittedName>
</protein>
<dbReference type="InterPro" id="IPR036390">
    <property type="entry name" value="WH_DNA-bd_sf"/>
</dbReference>
<accession>A0A484XHZ3</accession>
<evidence type="ECO:0000313" key="11">
    <source>
        <dbReference type="EMBL" id="VFR98713.1"/>
    </source>
</evidence>
<gene>
    <name evidence="6" type="ORF">AMP9_4485</name>
    <name evidence="7" type="ORF">ANT2_4307</name>
    <name evidence="10" type="ORF">ANT3_4311</name>
    <name evidence="8" type="ORF">BRI6_4605</name>
    <name evidence="9" type="ORF">BRI9_4608</name>
    <name evidence="11" type="ORF">IVO3_4604</name>
    <name evidence="12" type="ORF">RAN7_4536</name>
</gene>
<dbReference type="PRINTS" id="PR00039">
    <property type="entry name" value="HTHLYSR"/>
</dbReference>
<evidence type="ECO:0000313" key="10">
    <source>
        <dbReference type="EMBL" id="VFR71118.1"/>
    </source>
</evidence>
<keyword evidence="2" id="KW-0805">Transcription regulation</keyword>
<dbReference type="PROSITE" id="PS50931">
    <property type="entry name" value="HTH_LYSR"/>
    <property type="match status" value="1"/>
</dbReference>
<evidence type="ECO:0000313" key="8">
    <source>
        <dbReference type="EMBL" id="VFR55180.1"/>
    </source>
</evidence>
<evidence type="ECO:0000256" key="3">
    <source>
        <dbReference type="ARBA" id="ARBA00023125"/>
    </source>
</evidence>
<evidence type="ECO:0000313" key="7">
    <source>
        <dbReference type="EMBL" id="VFR39737.1"/>
    </source>
</evidence>
<dbReference type="InterPro" id="IPR005119">
    <property type="entry name" value="LysR_subst-bd"/>
</dbReference>
<dbReference type="Pfam" id="PF00126">
    <property type="entry name" value="HTH_1"/>
    <property type="match status" value="1"/>
</dbReference>
<feature type="domain" description="HTH lysR-type" evidence="5">
    <location>
        <begin position="5"/>
        <end position="62"/>
    </location>
</feature>
<dbReference type="SUPFAM" id="SSF46785">
    <property type="entry name" value="Winged helix' DNA-binding domain"/>
    <property type="match status" value="1"/>
</dbReference>
<dbReference type="GO" id="GO:0009089">
    <property type="term" value="P:lysine biosynthetic process via diaminopimelate"/>
    <property type="evidence" value="ECO:0007669"/>
    <property type="project" value="TreeGrafter"/>
</dbReference>
<dbReference type="EMBL" id="CAADIZ010000011">
    <property type="protein sequence ID" value="VFS22139.1"/>
    <property type="molecule type" value="Genomic_DNA"/>
</dbReference>
<dbReference type="EMBL" id="CAADIK010000023">
    <property type="protein sequence ID" value="VFR69705.1"/>
    <property type="molecule type" value="Genomic_DNA"/>
</dbReference>
<reference evidence="12" key="1">
    <citation type="submission" date="2019-03" db="EMBL/GenBank/DDBJ databases">
        <authorList>
            <person name="Danneels B."/>
        </authorList>
    </citation>
    <scope>NUCLEOTIDE SEQUENCE</scope>
</reference>
<keyword evidence="4" id="KW-0804">Transcription</keyword>
<dbReference type="EMBL" id="CAADID010000021">
    <property type="protein sequence ID" value="VFR71118.1"/>
    <property type="molecule type" value="Genomic_DNA"/>
</dbReference>
<comment type="similarity">
    <text evidence="1">Belongs to the LysR transcriptional regulatory family.</text>
</comment>
<dbReference type="Pfam" id="PF03466">
    <property type="entry name" value="LysR_substrate"/>
    <property type="match status" value="1"/>
</dbReference>
<dbReference type="GO" id="GO:0010628">
    <property type="term" value="P:positive regulation of gene expression"/>
    <property type="evidence" value="ECO:0007669"/>
    <property type="project" value="TreeGrafter"/>
</dbReference>